<dbReference type="GO" id="GO:0006355">
    <property type="term" value="P:regulation of DNA-templated transcription"/>
    <property type="evidence" value="ECO:0007669"/>
    <property type="project" value="InterPro"/>
</dbReference>
<name>A0A3N0AVN1_9ACTN</name>
<dbReference type="RefSeq" id="WP_117283710.1">
    <property type="nucleotide sequence ID" value="NZ_JAMTCE010000004.1"/>
</dbReference>
<evidence type="ECO:0000313" key="3">
    <source>
        <dbReference type="Proteomes" id="UP000278327"/>
    </source>
</evidence>
<dbReference type="PROSITE" id="PS51063">
    <property type="entry name" value="HTH_CRP_2"/>
    <property type="match status" value="1"/>
</dbReference>
<accession>A0A3N0AVN1</accession>
<dbReference type="GO" id="GO:0003677">
    <property type="term" value="F:DNA binding"/>
    <property type="evidence" value="ECO:0007669"/>
    <property type="project" value="InterPro"/>
</dbReference>
<dbReference type="EMBL" id="QICA01000005">
    <property type="protein sequence ID" value="RNL38634.1"/>
    <property type="molecule type" value="Genomic_DNA"/>
</dbReference>
<evidence type="ECO:0000313" key="2">
    <source>
        <dbReference type="EMBL" id="RNL38634.1"/>
    </source>
</evidence>
<dbReference type="InterPro" id="IPR036390">
    <property type="entry name" value="WH_DNA-bd_sf"/>
</dbReference>
<dbReference type="Pfam" id="PF13545">
    <property type="entry name" value="HTH_Crp_2"/>
    <property type="match status" value="1"/>
</dbReference>
<dbReference type="SUPFAM" id="SSF46785">
    <property type="entry name" value="Winged helix' DNA-binding domain"/>
    <property type="match status" value="1"/>
</dbReference>
<evidence type="ECO:0000259" key="1">
    <source>
        <dbReference type="PROSITE" id="PS51063"/>
    </source>
</evidence>
<proteinExistence type="predicted"/>
<sequence>MKAAELTSRLLLEAQHCPMRQRCPLAFLCASQQGEHKYILPSISDVNVGEMVWTDLSARRRMFVVRNGVLLNKVYGNNETEIPQAIFGSGSVAGVPDVFVSYIASDFYYFVGLMPSQLCSFDGDFFKERLADAGPEKAQQITARIALNQTTSIYGQTLTLAHRRVREKVASVLMRLDLALSHQPGYEGELPITHDDIAFIACVERATASRELKKLAHDKLIDIGYRRVTVLPALRARYGTMIEASLPFYKSDGGEPLT</sequence>
<keyword evidence="3" id="KW-1185">Reference proteome</keyword>
<dbReference type="Gene3D" id="2.60.120.10">
    <property type="entry name" value="Jelly Rolls"/>
    <property type="match status" value="1"/>
</dbReference>
<gene>
    <name evidence="2" type="ORF">DMP10_04055</name>
</gene>
<reference evidence="2 3" key="1">
    <citation type="journal article" date="2019" name="Microbiol. Resour. Announc.">
        <title>Draft Genome Sequences of Type Strains of Gordonibacter faecihominis, Paraeggerthella hongkongensis, Parvibacter caecicola,Slackia equolifaciens, Slackia faecicanis, and Slackia isoflavoniconvertens.</title>
        <authorList>
            <person name="Danylec N."/>
            <person name="Stoll D.A."/>
            <person name="Dotsch A."/>
            <person name="Huch M."/>
        </authorList>
    </citation>
    <scope>NUCLEOTIDE SEQUENCE [LARGE SCALE GENOMIC DNA]</scope>
    <source>
        <strain evidence="2 3">DSM 18785</strain>
    </source>
</reference>
<protein>
    <recommendedName>
        <fullName evidence="1">HTH crp-type domain-containing protein</fullName>
    </recommendedName>
</protein>
<comment type="caution">
    <text evidence="2">The sequence shown here is derived from an EMBL/GenBank/DDBJ whole genome shotgun (WGS) entry which is preliminary data.</text>
</comment>
<organism evidence="2 3">
    <name type="scientific">Adlercreutzia equolifaciens subsp. celatus DSM 18785</name>
    <dbReference type="NCBI Taxonomy" id="1121021"/>
    <lineage>
        <taxon>Bacteria</taxon>
        <taxon>Bacillati</taxon>
        <taxon>Actinomycetota</taxon>
        <taxon>Coriobacteriia</taxon>
        <taxon>Eggerthellales</taxon>
        <taxon>Eggerthellaceae</taxon>
        <taxon>Adlercreutzia</taxon>
    </lineage>
</organism>
<dbReference type="InterPro" id="IPR014710">
    <property type="entry name" value="RmlC-like_jellyroll"/>
</dbReference>
<dbReference type="AlphaFoldDB" id="A0A3N0AVN1"/>
<dbReference type="Proteomes" id="UP000278327">
    <property type="component" value="Unassembled WGS sequence"/>
</dbReference>
<dbReference type="InterPro" id="IPR012318">
    <property type="entry name" value="HTH_CRP"/>
</dbReference>
<feature type="domain" description="HTH crp-type" evidence="1">
    <location>
        <begin position="163"/>
        <end position="234"/>
    </location>
</feature>